<proteinExistence type="predicted"/>
<dbReference type="AlphaFoldDB" id="A0AAD9M095"/>
<accession>A0AAD9M095</accession>
<evidence type="ECO:0000313" key="2">
    <source>
        <dbReference type="EMBL" id="KAK2027734.1"/>
    </source>
</evidence>
<gene>
    <name evidence="2" type="ORF">LX32DRAFT_431661</name>
</gene>
<feature type="compositionally biased region" description="Basic and acidic residues" evidence="1">
    <location>
        <begin position="24"/>
        <end position="44"/>
    </location>
</feature>
<comment type="caution">
    <text evidence="2">The sequence shown here is derived from an EMBL/GenBank/DDBJ whole genome shotgun (WGS) entry which is preliminary data.</text>
</comment>
<protein>
    <submittedName>
        <fullName evidence="2">Uncharacterized protein</fullName>
    </submittedName>
</protein>
<evidence type="ECO:0000256" key="1">
    <source>
        <dbReference type="SAM" id="MobiDB-lite"/>
    </source>
</evidence>
<organism evidence="2 3">
    <name type="scientific">Colletotrichum zoysiae</name>
    <dbReference type="NCBI Taxonomy" id="1216348"/>
    <lineage>
        <taxon>Eukaryota</taxon>
        <taxon>Fungi</taxon>
        <taxon>Dikarya</taxon>
        <taxon>Ascomycota</taxon>
        <taxon>Pezizomycotina</taxon>
        <taxon>Sordariomycetes</taxon>
        <taxon>Hypocreomycetidae</taxon>
        <taxon>Glomerellales</taxon>
        <taxon>Glomerellaceae</taxon>
        <taxon>Colletotrichum</taxon>
        <taxon>Colletotrichum graminicola species complex</taxon>
    </lineage>
</organism>
<name>A0AAD9M095_9PEZI</name>
<keyword evidence="3" id="KW-1185">Reference proteome</keyword>
<dbReference type="Proteomes" id="UP001232148">
    <property type="component" value="Unassembled WGS sequence"/>
</dbReference>
<dbReference type="EMBL" id="MU842890">
    <property type="protein sequence ID" value="KAK2027734.1"/>
    <property type="molecule type" value="Genomic_DNA"/>
</dbReference>
<evidence type="ECO:0000313" key="3">
    <source>
        <dbReference type="Proteomes" id="UP001232148"/>
    </source>
</evidence>
<reference evidence="2" key="1">
    <citation type="submission" date="2021-06" db="EMBL/GenBank/DDBJ databases">
        <title>Comparative genomics, transcriptomics and evolutionary studies reveal genomic signatures of adaptation to plant cell wall in hemibiotrophic fungi.</title>
        <authorList>
            <consortium name="DOE Joint Genome Institute"/>
            <person name="Baroncelli R."/>
            <person name="Diaz J.F."/>
            <person name="Benocci T."/>
            <person name="Peng M."/>
            <person name="Battaglia E."/>
            <person name="Haridas S."/>
            <person name="Andreopoulos W."/>
            <person name="Labutti K."/>
            <person name="Pangilinan J."/>
            <person name="Floch G.L."/>
            <person name="Makela M.R."/>
            <person name="Henrissat B."/>
            <person name="Grigoriev I.V."/>
            <person name="Crouch J.A."/>
            <person name="De Vries R.P."/>
            <person name="Sukno S.A."/>
            <person name="Thon M.R."/>
        </authorList>
    </citation>
    <scope>NUCLEOTIDE SEQUENCE</scope>
    <source>
        <strain evidence="2">MAFF235873</strain>
    </source>
</reference>
<feature type="region of interest" description="Disordered" evidence="1">
    <location>
        <begin position="1"/>
        <end position="55"/>
    </location>
</feature>
<feature type="compositionally biased region" description="Low complexity" evidence="1">
    <location>
        <begin position="10"/>
        <end position="21"/>
    </location>
</feature>
<sequence>MGEMGGQARSNSLFSPLSSSLRCAKMDTERPRSRQEAGEEKAERPAPPTGIVPSVVGGNDWRVSHVCRDLPAYARLAWKCKSTGSMGAGFSSKCNTPPKKHVPEWGTEEKEWMGRAVGHASLARPHAHTRRAFIPWRGVYRRGTSWRRVGGAWLVHIARR</sequence>